<dbReference type="Gramene" id="OE9A080111T1">
    <property type="protein sequence ID" value="OE9A080111C1"/>
    <property type="gene ID" value="OE9A080111"/>
</dbReference>
<proteinExistence type="predicted"/>
<feature type="non-terminal residue" evidence="1">
    <location>
        <position position="1"/>
    </location>
</feature>
<comment type="caution">
    <text evidence="1">The sequence shown here is derived from an EMBL/GenBank/DDBJ whole genome shotgun (WGS) entry which is preliminary data.</text>
</comment>
<organism evidence="1 2">
    <name type="scientific">Olea europaea subsp. europaea</name>
    <dbReference type="NCBI Taxonomy" id="158383"/>
    <lineage>
        <taxon>Eukaryota</taxon>
        <taxon>Viridiplantae</taxon>
        <taxon>Streptophyta</taxon>
        <taxon>Embryophyta</taxon>
        <taxon>Tracheophyta</taxon>
        <taxon>Spermatophyta</taxon>
        <taxon>Magnoliopsida</taxon>
        <taxon>eudicotyledons</taxon>
        <taxon>Gunneridae</taxon>
        <taxon>Pentapetalae</taxon>
        <taxon>asterids</taxon>
        <taxon>lamiids</taxon>
        <taxon>Lamiales</taxon>
        <taxon>Oleaceae</taxon>
        <taxon>Oleeae</taxon>
        <taxon>Olea</taxon>
    </lineage>
</organism>
<protein>
    <submittedName>
        <fullName evidence="1">Uncharacterized protein</fullName>
    </submittedName>
</protein>
<dbReference type="EMBL" id="CACTIH010004349">
    <property type="protein sequence ID" value="CAA2990651.1"/>
    <property type="molecule type" value="Genomic_DNA"/>
</dbReference>
<gene>
    <name evidence="1" type="ORF">OLEA9_A080111</name>
</gene>
<accession>A0A8S0SCN8</accession>
<dbReference type="AlphaFoldDB" id="A0A8S0SCN8"/>
<evidence type="ECO:0000313" key="1">
    <source>
        <dbReference type="EMBL" id="CAA2990651.1"/>
    </source>
</evidence>
<dbReference type="Proteomes" id="UP000594638">
    <property type="component" value="Unassembled WGS sequence"/>
</dbReference>
<sequence>ENGVSGKHAGLVHYGPNRMVRNGPWSWSVADHMVRVRTGPNHMAQISPVHTEPGFWSGSGYPAQIRVRNRIW</sequence>
<name>A0A8S0SCN8_OLEEU</name>
<reference evidence="1 2" key="1">
    <citation type="submission" date="2019-12" db="EMBL/GenBank/DDBJ databases">
        <authorList>
            <person name="Alioto T."/>
            <person name="Alioto T."/>
            <person name="Gomez Garrido J."/>
        </authorList>
    </citation>
    <scope>NUCLEOTIDE SEQUENCE [LARGE SCALE GENOMIC DNA]</scope>
</reference>
<evidence type="ECO:0000313" key="2">
    <source>
        <dbReference type="Proteomes" id="UP000594638"/>
    </source>
</evidence>
<keyword evidence="2" id="KW-1185">Reference proteome</keyword>
<feature type="non-terminal residue" evidence="1">
    <location>
        <position position="72"/>
    </location>
</feature>